<dbReference type="Proteomes" id="UP000235036">
    <property type="component" value="Unassembled WGS sequence"/>
</dbReference>
<dbReference type="InterPro" id="IPR036322">
    <property type="entry name" value="WD40_repeat_dom_sf"/>
</dbReference>
<feature type="repeat" description="WD" evidence="3">
    <location>
        <begin position="275"/>
        <end position="307"/>
    </location>
</feature>
<reference evidence="5 6" key="1">
    <citation type="submission" date="2017-08" db="EMBL/GenBank/DDBJ databases">
        <title>Genomes of Fischerella (Mastigocladus) sp. strains.</title>
        <authorList>
            <person name="Miller S.R."/>
        </authorList>
    </citation>
    <scope>NUCLEOTIDE SEQUENCE [LARGE SCALE GENOMIC DNA]</scope>
    <source>
        <strain evidence="5 6">CCMEE 5323</strain>
    </source>
</reference>
<feature type="repeat" description="WD" evidence="3">
    <location>
        <begin position="316"/>
        <end position="347"/>
    </location>
</feature>
<evidence type="ECO:0000313" key="6">
    <source>
        <dbReference type="Proteomes" id="UP000235036"/>
    </source>
</evidence>
<dbReference type="PROSITE" id="PS50294">
    <property type="entry name" value="WD_REPEATS_REGION"/>
    <property type="match status" value="3"/>
</dbReference>
<name>A0A2N6K1C8_FISMU</name>
<proteinExistence type="predicted"/>
<dbReference type="AlphaFoldDB" id="A0A2N6K1C8"/>
<dbReference type="Pfam" id="PF08662">
    <property type="entry name" value="eIF2A"/>
    <property type="match status" value="1"/>
</dbReference>
<dbReference type="InterPro" id="IPR001680">
    <property type="entry name" value="WD40_rpt"/>
</dbReference>
<evidence type="ECO:0000256" key="2">
    <source>
        <dbReference type="ARBA" id="ARBA00022737"/>
    </source>
</evidence>
<protein>
    <recommendedName>
        <fullName evidence="4">Translation initiation factor beta propellor-like domain-containing protein</fullName>
    </recommendedName>
</protein>
<dbReference type="PANTHER" id="PTHR22847:SF637">
    <property type="entry name" value="WD REPEAT DOMAIN 5B"/>
    <property type="match status" value="1"/>
</dbReference>
<organism evidence="5 6">
    <name type="scientific">Fischerella muscicola CCMEE 5323</name>
    <dbReference type="NCBI Taxonomy" id="2019572"/>
    <lineage>
        <taxon>Bacteria</taxon>
        <taxon>Bacillati</taxon>
        <taxon>Cyanobacteriota</taxon>
        <taxon>Cyanophyceae</taxon>
        <taxon>Nostocales</taxon>
        <taxon>Hapalosiphonaceae</taxon>
        <taxon>Fischerella</taxon>
    </lineage>
</organism>
<evidence type="ECO:0000259" key="4">
    <source>
        <dbReference type="Pfam" id="PF08662"/>
    </source>
</evidence>
<feature type="domain" description="Translation initiation factor beta propellor-like" evidence="4">
    <location>
        <begin position="96"/>
        <end position="198"/>
    </location>
</feature>
<keyword evidence="6" id="KW-1185">Reference proteome</keyword>
<dbReference type="RefSeq" id="WP_016867656.1">
    <property type="nucleotide sequence ID" value="NZ_CAWNVR010000446.1"/>
</dbReference>
<keyword evidence="2" id="KW-0677">Repeat</keyword>
<dbReference type="EMBL" id="NRQW01000342">
    <property type="protein sequence ID" value="PLZ88393.1"/>
    <property type="molecule type" value="Genomic_DNA"/>
</dbReference>
<dbReference type="Pfam" id="PF00400">
    <property type="entry name" value="WD40"/>
    <property type="match status" value="4"/>
</dbReference>
<comment type="caution">
    <text evidence="5">The sequence shown here is derived from an EMBL/GenBank/DDBJ whole genome shotgun (WGS) entry which is preliminary data.</text>
</comment>
<feature type="repeat" description="WD" evidence="3">
    <location>
        <begin position="16"/>
        <end position="57"/>
    </location>
</feature>
<dbReference type="InterPro" id="IPR015943">
    <property type="entry name" value="WD40/YVTN_repeat-like_dom_sf"/>
</dbReference>
<evidence type="ECO:0000313" key="5">
    <source>
        <dbReference type="EMBL" id="PLZ88393.1"/>
    </source>
</evidence>
<dbReference type="PROSITE" id="PS50082">
    <property type="entry name" value="WD_REPEATS_2"/>
    <property type="match status" value="4"/>
</dbReference>
<accession>A0A2N6K1C8</accession>
<evidence type="ECO:0000256" key="3">
    <source>
        <dbReference type="PROSITE-ProRule" id="PRU00221"/>
    </source>
</evidence>
<keyword evidence="1 3" id="KW-0853">WD repeat</keyword>
<sequence>MKPSTLNSKEFDQYFSGSLSDYVRAIAWSPQGTMLAAASAAGEVALWQNDNLTTLQTGNDYSVDCLAFSHDGQFLAVGGQNGLVKIWQGTELIATLENAPAWVDQLAWSPNSHQLAFSLGRRVQVWNADTREIVVILNFESSSILGIDWRSDGKYLAIGGHQGIKVWNCQDWNQEPYTLDIPSVSIAMAWSPDGKYLASGNMDRTITVVESQLLVSSNDPQPWVMRGFPGKIRKIAWSDIGNQNGVPILACCSVDGIVVWEKSQDESLGWEATVLTNHVDVINAIAFAPYRLLLASAGADGWICLWKDAKKVSQILTGASDGFSCLAWHPQGKLLAAGGKEGELFIWAKTSRGQGFGRG</sequence>
<dbReference type="Gene3D" id="2.130.10.10">
    <property type="entry name" value="YVTN repeat-like/Quinoprotein amine dehydrogenase"/>
    <property type="match status" value="3"/>
</dbReference>
<dbReference type="InterPro" id="IPR013979">
    <property type="entry name" value="TIF_beta_prop-like"/>
</dbReference>
<evidence type="ECO:0000256" key="1">
    <source>
        <dbReference type="ARBA" id="ARBA00022574"/>
    </source>
</evidence>
<dbReference type="SMART" id="SM00320">
    <property type="entry name" value="WD40"/>
    <property type="match status" value="8"/>
</dbReference>
<dbReference type="CDD" id="cd00200">
    <property type="entry name" value="WD40"/>
    <property type="match status" value="1"/>
</dbReference>
<dbReference type="SUPFAM" id="SSF50978">
    <property type="entry name" value="WD40 repeat-like"/>
    <property type="match status" value="1"/>
</dbReference>
<dbReference type="PANTHER" id="PTHR22847">
    <property type="entry name" value="WD40 REPEAT PROTEIN"/>
    <property type="match status" value="1"/>
</dbReference>
<feature type="repeat" description="WD" evidence="3">
    <location>
        <begin position="56"/>
        <end position="88"/>
    </location>
</feature>
<gene>
    <name evidence="5" type="ORF">CEN44_15455</name>
</gene>